<dbReference type="EMBL" id="MPUK01000003">
    <property type="protein sequence ID" value="ONH67977.1"/>
    <property type="molecule type" value="Genomic_DNA"/>
</dbReference>
<evidence type="ECO:0000313" key="3">
    <source>
        <dbReference type="Proteomes" id="UP000189513"/>
    </source>
</evidence>
<organism evidence="2 3">
    <name type="scientific">Cyberlindnera fabianii</name>
    <name type="common">Yeast</name>
    <name type="synonym">Hansenula fabianii</name>
    <dbReference type="NCBI Taxonomy" id="36022"/>
    <lineage>
        <taxon>Eukaryota</taxon>
        <taxon>Fungi</taxon>
        <taxon>Dikarya</taxon>
        <taxon>Ascomycota</taxon>
        <taxon>Saccharomycotina</taxon>
        <taxon>Saccharomycetes</taxon>
        <taxon>Phaffomycetales</taxon>
        <taxon>Phaffomycetaceae</taxon>
        <taxon>Cyberlindnera</taxon>
    </lineage>
</organism>
<keyword evidence="1" id="KW-1133">Transmembrane helix</keyword>
<keyword evidence="3" id="KW-1185">Reference proteome</keyword>
<reference evidence="3" key="1">
    <citation type="journal article" date="2017" name="Genome Announc.">
        <title>Genome sequences of Cyberlindnera fabianii 65, Pichia kudriavzevii 129, and Saccharomyces cerevisiae 131 isolated from fermented masau fruits in Zimbabwe.</title>
        <authorList>
            <person name="van Rijswijck I.M.H."/>
            <person name="Derks M.F.L."/>
            <person name="Abee T."/>
            <person name="de Ridder D."/>
            <person name="Smid E.J."/>
        </authorList>
    </citation>
    <scope>NUCLEOTIDE SEQUENCE [LARGE SCALE GENOMIC DNA]</scope>
    <source>
        <strain evidence="3">65</strain>
    </source>
</reference>
<dbReference type="Proteomes" id="UP000189513">
    <property type="component" value="Unassembled WGS sequence"/>
</dbReference>
<gene>
    <name evidence="2" type="ORF">BON22_2188</name>
</gene>
<protein>
    <submittedName>
        <fullName evidence="2">Uncharacterized protein</fullName>
    </submittedName>
</protein>
<evidence type="ECO:0000313" key="2">
    <source>
        <dbReference type="EMBL" id="ONH67977.1"/>
    </source>
</evidence>
<comment type="caution">
    <text evidence="2">The sequence shown here is derived from an EMBL/GenBank/DDBJ whole genome shotgun (WGS) entry which is preliminary data.</text>
</comment>
<dbReference type="VEuPathDB" id="FungiDB:BON22_2188"/>
<dbReference type="AlphaFoldDB" id="A0A1V2L7U0"/>
<feature type="transmembrane region" description="Helical" evidence="1">
    <location>
        <begin position="124"/>
        <end position="141"/>
    </location>
</feature>
<name>A0A1V2L7U0_CYBFA</name>
<keyword evidence="1" id="KW-0812">Transmembrane</keyword>
<accession>A0A1V2L7U0</accession>
<evidence type="ECO:0000256" key="1">
    <source>
        <dbReference type="SAM" id="Phobius"/>
    </source>
</evidence>
<sequence length="174" mass="19574">MCMGKPKHIHSPSGERIAVADFINHNSDTPYDVFLSNLKLEQIQNIEFDTSELDEYRVMSAQAPAYSPACTIPLAHSYQAYPIDDKPPLYDESRYASNLSEKGIPLPVTISEPKYNGMTNFTRIILAFTIMLGLFITSQSFNDPPCQELNRVYLYGQPGVGSLDNSYLKKEDLI</sequence>
<proteinExistence type="predicted"/>
<keyword evidence="1" id="KW-0472">Membrane</keyword>